<keyword evidence="5 9" id="KW-0472">Membrane</keyword>
<dbReference type="Gene3D" id="1.20.1070.10">
    <property type="entry name" value="Rhodopsin 7-helix transmembrane proteins"/>
    <property type="match status" value="1"/>
</dbReference>
<dbReference type="Gene3D" id="2.60.40.10">
    <property type="entry name" value="Immunoglobulins"/>
    <property type="match status" value="1"/>
</dbReference>
<comment type="subcellular location">
    <subcellularLocation>
        <location evidence="1">Membrane</location>
        <topology evidence="1">Multi-pass membrane protein</topology>
    </subcellularLocation>
</comment>
<dbReference type="InterPro" id="IPR036179">
    <property type="entry name" value="Ig-like_dom_sf"/>
</dbReference>
<dbReference type="InterPro" id="IPR057244">
    <property type="entry name" value="GAIN_B"/>
</dbReference>
<dbReference type="InterPro" id="IPR013783">
    <property type="entry name" value="Ig-like_fold"/>
</dbReference>
<dbReference type="GO" id="GO:0016020">
    <property type="term" value="C:membrane"/>
    <property type="evidence" value="ECO:0007669"/>
    <property type="project" value="UniProtKB-SubCell"/>
</dbReference>
<evidence type="ECO:0000313" key="14">
    <source>
        <dbReference type="Proteomes" id="UP000319801"/>
    </source>
</evidence>
<feature type="compositionally biased region" description="Low complexity" evidence="8">
    <location>
        <begin position="274"/>
        <end position="343"/>
    </location>
</feature>
<evidence type="ECO:0000256" key="1">
    <source>
        <dbReference type="ARBA" id="ARBA00004141"/>
    </source>
</evidence>
<name>A0A556U2R8_BAGYA</name>
<dbReference type="SUPFAM" id="SSF48726">
    <property type="entry name" value="Immunoglobulin"/>
    <property type="match status" value="1"/>
</dbReference>
<comment type="similarity">
    <text evidence="2">Belongs to the G-protein coupled receptor 2 family. Adhesion G-protein coupled receptor (ADGR) subfamily.</text>
</comment>
<dbReference type="InterPro" id="IPR021148">
    <property type="entry name" value="Polysacc_synth_dom"/>
</dbReference>
<dbReference type="EMBL" id="VCAZ01000041">
    <property type="protein sequence ID" value="TSM12545.1"/>
    <property type="molecule type" value="Genomic_DNA"/>
</dbReference>
<keyword evidence="7" id="KW-0325">Glycoprotein</keyword>
<dbReference type="GO" id="GO:0007189">
    <property type="term" value="P:adenylate cyclase-activating G protein-coupled receptor signaling pathway"/>
    <property type="evidence" value="ECO:0007669"/>
    <property type="project" value="TreeGrafter"/>
</dbReference>
<feature type="domain" description="Ig-like" evidence="12">
    <location>
        <begin position="417"/>
        <end position="498"/>
    </location>
</feature>
<dbReference type="Gene3D" id="1.10.3560.10">
    <property type="entry name" value="yst0336 like domain"/>
    <property type="match status" value="1"/>
</dbReference>
<dbReference type="GO" id="GO:0007166">
    <property type="term" value="P:cell surface receptor signaling pathway"/>
    <property type="evidence" value="ECO:0007669"/>
    <property type="project" value="InterPro"/>
</dbReference>
<dbReference type="OrthoDB" id="10040049at2759"/>
<accession>A0A556U2R8</accession>
<sequence>MQHFKCPPVERRRRRRCQGVEGAAAAAHALSLPAEAYGNDAQLEVMWAMKAYNHAEVYFNLISSVDPKFLKLTKTDDMIYTKFREDFPDFDVKMLDPDLLKSAEAKEKWRPFCNHFESLVEDFNYGTLLRLDCEKDYTEENTIFATRIQFFAIEIARNREGYNLAVYNAVNTSTIEYIVIIEVNVSEEILFDQFESSASAIIPLLIENNTDISDFDIIAVCLQNASEYHCRCEDQYVWSYNNCMTYNACDSIEDGTCTCIRAVPSDGQVCEPKNVNTTTPPPTVNTTDNTTTPPPTVNTTDNTTVNTTTPPPTVNTTDNTTTPPPTVNTTDNTTCSHPTVNTTTPPPTIDKSYRLVPGYQANSVIVTGFRPGSVIAEFSISTTDNNLNLSSANNQLATDLTSQGFSVDADLISQSVEGELITITGNIYPGTNLKLICKPPQNNSLTWTLDDIQIKPSDKYEINNTVLTVRNAVSSDSGKYSCRTTMNSLPYIIFEMITIQPYPDFQVSSDKIVQCKSTTILLRCCVQDVYQVYWTEPAFCNATSTGCISCNYTINEKECQNTEQTKQITCQLTKTFNESIYNSKTITITVTGKDVTCSDSIYGVGNLGDIHTGDCSPDMVGYRKARCNESKLWDPIEDNCVLRVIINLKEEAEAMFIIYLYYLYHLQVEDIQEFMVSLSSNATLQSENIINSAATITTIVDILTIVSNLSQTIRVSPSIMTDFLTTTEVVGTDGTSNTWQQLNKNSTTSNASNILLNATEGIARRLPDENTSLTTNFSSLNKTLITAPFFGTFGKNLTTQIYIPVTDKTFLTVLISSALNNILPVRNLTISNSSQTRTQINSDVVLIETNAMIQNISLSFNLKNELLRNPQCVFWNFTLLNNIGGWDSTGCKLKLIGNLSNSQTCECNHTTSFSILMSPFSELNNEILDYITYIGVGISMGSLVLCLIIEFIIWKSVTRNDTSYMRHVSIVNVAFCLLIANICFIIGAAVNKNEVGPCSTATFFMHFFYLALFFWMLLSALLLLYRTLMVFSRMSRGPMMGIGFTVGYGAPLLIAVITVASTAGRKGYIQQGYNCWLNWNETKALLAFVIPALTIVAINLLVLIVVLCKMLRREIDSSYEPEEKNALLVIAKCVGILTPLFGLTWGFGIGTMVSSRFGVHVVFAFLNSLQSTGASPSASSGFPFFQRLRRRLNTEILEYILIIEVNVSQIAFLDKIISSLESYRSTQIDNTTQVNGLNITTVCSLNGTEYQCKCEDEYFWPCEKCSVYGSCDDVTNGSCSCINAIPNDGNFCQPFNELTKNSSCPAVTSTSKTVEYLIEIEINAVDITVLKQLWDLTATLSLSLINSNINIIELNITTVCSLNGMEYQCRCEDQYFWPCEKCLAYGSCDDSNNVLCGCINAFPNDGHFCQPISELAYISTCLAVTPTAFPSADYLIEIEMNAVDITVLKLLRNLLATFDSFYISSDIDLVEISITTVCSLIVAEYQCRCEDQYFWPCGKCSVYGFCDDVITESCACSSAYPYDGHFCQPIHELSSMYYM</sequence>
<dbReference type="PANTHER" id="PTHR45813:SF4">
    <property type="entry name" value="ADHESION G PROTEIN-COUPLED RECEPTOR F5"/>
    <property type="match status" value="1"/>
</dbReference>
<comment type="caution">
    <text evidence="13">The sequence shown here is derived from an EMBL/GenBank/DDBJ whole genome shotgun (WGS) entry which is preliminary data.</text>
</comment>
<proteinExistence type="inferred from homology"/>
<feature type="domain" description="G-protein coupled receptors family 2 profile 2" evidence="11">
    <location>
        <begin position="928"/>
        <end position="1171"/>
    </location>
</feature>
<dbReference type="SMART" id="SM00303">
    <property type="entry name" value="GPS"/>
    <property type="match status" value="1"/>
</dbReference>
<dbReference type="InterPro" id="IPR057400">
    <property type="entry name" value="ADGRF3/5_N"/>
</dbReference>
<keyword evidence="4 9" id="KW-1133">Transmembrane helix</keyword>
<dbReference type="GO" id="GO:0004930">
    <property type="term" value="F:G protein-coupled receptor activity"/>
    <property type="evidence" value="ECO:0007669"/>
    <property type="project" value="InterPro"/>
</dbReference>
<evidence type="ECO:0000256" key="5">
    <source>
        <dbReference type="ARBA" id="ARBA00023136"/>
    </source>
</evidence>
<dbReference type="InterPro" id="IPR017981">
    <property type="entry name" value="GPCR_2-like_7TM"/>
</dbReference>
<feature type="region of interest" description="Disordered" evidence="8">
    <location>
        <begin position="273"/>
        <end position="349"/>
    </location>
</feature>
<evidence type="ECO:0000256" key="4">
    <source>
        <dbReference type="ARBA" id="ARBA00022989"/>
    </source>
</evidence>
<dbReference type="InterPro" id="IPR000203">
    <property type="entry name" value="GPS"/>
</dbReference>
<evidence type="ECO:0000256" key="8">
    <source>
        <dbReference type="SAM" id="MobiDB-lite"/>
    </source>
</evidence>
<dbReference type="Pfam" id="PF00002">
    <property type="entry name" value="7tm_2"/>
    <property type="match status" value="1"/>
</dbReference>
<feature type="transmembrane region" description="Helical" evidence="9">
    <location>
        <begin position="1003"/>
        <end position="1025"/>
    </location>
</feature>
<dbReference type="InterPro" id="IPR003598">
    <property type="entry name" value="Ig_sub2"/>
</dbReference>
<gene>
    <name evidence="13" type="ORF">Baya_7946</name>
</gene>
<dbReference type="Pfam" id="PF25387">
    <property type="entry name" value="ADGRF3_N"/>
    <property type="match status" value="4"/>
</dbReference>
<dbReference type="PROSITE" id="PS50261">
    <property type="entry name" value="G_PROTEIN_RECEP_F2_4"/>
    <property type="match status" value="1"/>
</dbReference>
<protein>
    <submittedName>
        <fullName evidence="13">Adhesion G protein-coupled receptor F5</fullName>
    </submittedName>
</protein>
<dbReference type="InterPro" id="IPR007110">
    <property type="entry name" value="Ig-like_dom"/>
</dbReference>
<dbReference type="InterPro" id="IPR000832">
    <property type="entry name" value="GPCR_2_secretin-like"/>
</dbReference>
<evidence type="ECO:0000313" key="13">
    <source>
        <dbReference type="EMBL" id="TSM12545.1"/>
    </source>
</evidence>
<evidence type="ECO:0000259" key="12">
    <source>
        <dbReference type="PROSITE" id="PS50835"/>
    </source>
</evidence>
<evidence type="ECO:0000256" key="9">
    <source>
        <dbReference type="SAM" id="Phobius"/>
    </source>
</evidence>
<evidence type="ECO:0000256" key="2">
    <source>
        <dbReference type="ARBA" id="ARBA00007343"/>
    </source>
</evidence>
<dbReference type="SMART" id="SM00408">
    <property type="entry name" value="IGc2"/>
    <property type="match status" value="1"/>
</dbReference>
<keyword evidence="6" id="KW-1015">Disulfide bond</keyword>
<dbReference type="InterPro" id="IPR051587">
    <property type="entry name" value="Adhesion_GPCR"/>
</dbReference>
<feature type="transmembrane region" description="Helical" evidence="9">
    <location>
        <begin position="1127"/>
        <end position="1147"/>
    </location>
</feature>
<dbReference type="FunFam" id="1.20.1070.10:FF:000058">
    <property type="entry name" value="Adhesion G protein-coupled receptor F5"/>
    <property type="match status" value="1"/>
</dbReference>
<feature type="domain" description="GAIN-B" evidence="10">
    <location>
        <begin position="767"/>
        <end position="923"/>
    </location>
</feature>
<feature type="transmembrane region" description="Helical" evidence="9">
    <location>
        <begin position="1084"/>
        <end position="1107"/>
    </location>
</feature>
<dbReference type="Gene3D" id="2.60.220.50">
    <property type="match status" value="1"/>
</dbReference>
<dbReference type="PANTHER" id="PTHR45813">
    <property type="entry name" value="IG-LIKE DOMAIN-CONTAINING PROTEIN"/>
    <property type="match status" value="1"/>
</dbReference>
<dbReference type="PROSITE" id="PS50221">
    <property type="entry name" value="GAIN_B"/>
    <property type="match status" value="1"/>
</dbReference>
<evidence type="ECO:0000256" key="3">
    <source>
        <dbReference type="ARBA" id="ARBA00022692"/>
    </source>
</evidence>
<evidence type="ECO:0000256" key="7">
    <source>
        <dbReference type="ARBA" id="ARBA00023180"/>
    </source>
</evidence>
<organism evidence="13 14">
    <name type="scientific">Bagarius yarrelli</name>
    <name type="common">Goonch</name>
    <name type="synonym">Bagrus yarrelli</name>
    <dbReference type="NCBI Taxonomy" id="175774"/>
    <lineage>
        <taxon>Eukaryota</taxon>
        <taxon>Metazoa</taxon>
        <taxon>Chordata</taxon>
        <taxon>Craniata</taxon>
        <taxon>Vertebrata</taxon>
        <taxon>Euteleostomi</taxon>
        <taxon>Actinopterygii</taxon>
        <taxon>Neopterygii</taxon>
        <taxon>Teleostei</taxon>
        <taxon>Ostariophysi</taxon>
        <taxon>Siluriformes</taxon>
        <taxon>Sisoridae</taxon>
        <taxon>Sisorinae</taxon>
        <taxon>Bagarius</taxon>
    </lineage>
</organism>
<dbReference type="Proteomes" id="UP000319801">
    <property type="component" value="Unassembled WGS sequence"/>
</dbReference>
<evidence type="ECO:0000259" key="10">
    <source>
        <dbReference type="PROSITE" id="PS50221"/>
    </source>
</evidence>
<evidence type="ECO:0000259" key="11">
    <source>
        <dbReference type="PROSITE" id="PS50261"/>
    </source>
</evidence>
<dbReference type="Pfam" id="PF01825">
    <property type="entry name" value="GPS"/>
    <property type="match status" value="1"/>
</dbReference>
<dbReference type="PROSITE" id="PS50835">
    <property type="entry name" value="IG_LIKE"/>
    <property type="match status" value="1"/>
</dbReference>
<feature type="transmembrane region" description="Helical" evidence="9">
    <location>
        <begin position="970"/>
        <end position="991"/>
    </location>
</feature>
<keyword evidence="13" id="KW-0675">Receptor</keyword>
<feature type="transmembrane region" description="Helical" evidence="9">
    <location>
        <begin position="1046"/>
        <end position="1064"/>
    </location>
</feature>
<feature type="transmembrane region" description="Helical" evidence="9">
    <location>
        <begin position="930"/>
        <end position="949"/>
    </location>
</feature>
<evidence type="ECO:0000256" key="6">
    <source>
        <dbReference type="ARBA" id="ARBA00023157"/>
    </source>
</evidence>
<dbReference type="Pfam" id="PF04669">
    <property type="entry name" value="PBDC1"/>
    <property type="match status" value="1"/>
</dbReference>
<keyword evidence="14" id="KW-1185">Reference proteome</keyword>
<dbReference type="InterPro" id="IPR023139">
    <property type="entry name" value="PBDC1-like_dom_sf"/>
</dbReference>
<dbReference type="PRINTS" id="PR00249">
    <property type="entry name" value="GPCRSECRETIN"/>
</dbReference>
<keyword evidence="3 9" id="KW-0812">Transmembrane</keyword>
<reference evidence="13 14" key="1">
    <citation type="journal article" date="2019" name="Genome Biol. Evol.">
        <title>Whole-Genome Sequencing of the Giant Devil Catfish, Bagarius yarrelli.</title>
        <authorList>
            <person name="Jiang W."/>
            <person name="Lv Y."/>
            <person name="Cheng L."/>
            <person name="Yang K."/>
            <person name="Chao B."/>
            <person name="Wang X."/>
            <person name="Li Y."/>
            <person name="Pan X."/>
            <person name="You X."/>
            <person name="Zhang Y."/>
            <person name="Yang J."/>
            <person name="Li J."/>
            <person name="Zhang X."/>
            <person name="Liu S."/>
            <person name="Sun C."/>
            <person name="Yang J."/>
            <person name="Shi Q."/>
        </authorList>
    </citation>
    <scope>NUCLEOTIDE SEQUENCE [LARGE SCALE GENOMIC DNA]</scope>
    <source>
        <strain evidence="13">JWS20170419001</strain>
        <tissue evidence="13">Muscle</tissue>
    </source>
</reference>
<dbReference type="InterPro" id="IPR046338">
    <property type="entry name" value="GAIN_dom_sf"/>
</dbReference>